<keyword evidence="4 5" id="KW-0804">Transcription</keyword>
<dbReference type="GO" id="GO:0031564">
    <property type="term" value="P:transcription antitermination"/>
    <property type="evidence" value="ECO:0007669"/>
    <property type="project" value="UniProtKB-UniRule"/>
</dbReference>
<accession>A0A2M7BB64</accession>
<evidence type="ECO:0000256" key="5">
    <source>
        <dbReference type="HAMAP-Rule" id="MF_00948"/>
    </source>
</evidence>
<dbReference type="FunFam" id="2.30.30.30:FF:000002">
    <property type="entry name" value="Transcription termination/antitermination factor NusG"/>
    <property type="match status" value="1"/>
</dbReference>
<evidence type="ECO:0000259" key="9">
    <source>
        <dbReference type="SMART" id="SM00739"/>
    </source>
</evidence>
<dbReference type="SUPFAM" id="SSF82679">
    <property type="entry name" value="N-utilization substance G protein NusG, N-terminal domain"/>
    <property type="match status" value="1"/>
</dbReference>
<dbReference type="SMART" id="SM00738">
    <property type="entry name" value="NGN"/>
    <property type="match status" value="1"/>
</dbReference>
<dbReference type="CDD" id="cd09891">
    <property type="entry name" value="NGN_Bact_1"/>
    <property type="match status" value="1"/>
</dbReference>
<keyword evidence="2 5" id="KW-0889">Transcription antitermination</keyword>
<evidence type="ECO:0000256" key="3">
    <source>
        <dbReference type="ARBA" id="ARBA00023015"/>
    </source>
</evidence>
<dbReference type="InterPro" id="IPR008991">
    <property type="entry name" value="Translation_prot_SH3-like_sf"/>
</dbReference>
<feature type="domain" description="KOW" evidence="9">
    <location>
        <begin position="155"/>
        <end position="182"/>
    </location>
</feature>
<evidence type="ECO:0000256" key="6">
    <source>
        <dbReference type="NCBIfam" id="TIGR00922"/>
    </source>
</evidence>
<organism evidence="10 11">
    <name type="scientific">Candidatus Shapirobacteria bacterium CG03_land_8_20_14_0_80_39_12</name>
    <dbReference type="NCBI Taxonomy" id="1974879"/>
    <lineage>
        <taxon>Bacteria</taxon>
        <taxon>Candidatus Shapironibacteriota</taxon>
    </lineage>
</organism>
<dbReference type="InterPro" id="IPR043425">
    <property type="entry name" value="NusG-like"/>
</dbReference>
<dbReference type="Gene3D" id="2.30.30.30">
    <property type="match status" value="1"/>
</dbReference>
<dbReference type="PROSITE" id="PS01014">
    <property type="entry name" value="NUSG"/>
    <property type="match status" value="1"/>
</dbReference>
<dbReference type="Proteomes" id="UP000229631">
    <property type="component" value="Unassembled WGS sequence"/>
</dbReference>
<dbReference type="PRINTS" id="PR00338">
    <property type="entry name" value="NUSGTNSCPFCT"/>
</dbReference>
<dbReference type="Pfam" id="PF02357">
    <property type="entry name" value="NusG"/>
    <property type="match status" value="1"/>
</dbReference>
<protein>
    <recommendedName>
        <fullName evidence="5 6">Transcription termination/antitermination protein NusG</fullName>
    </recommendedName>
</protein>
<sequence>MAKKDKKLKTVKELEETVEQKKPFQNHLIITPSEDPRAKWFVVHTYSGHEGRVMANLSQRVETMKLADRILEILIPTQEQIQIHSGKKHNVTEKIFPGYILVRMILDDNSWLAVRTTQGVTGFVGVGNTPTPISDEEVGTIQKFMRMEAPKYRAKFTTGEAVKIVDGPFSEFLGSVDSIDEERGKVKVLVSIFGRETPVELDFLQIKKL</sequence>
<comment type="caution">
    <text evidence="10">The sequence shown here is derived from an EMBL/GenBank/DDBJ whole genome shotgun (WGS) entry which is preliminary data.</text>
</comment>
<dbReference type="Gene3D" id="3.30.70.940">
    <property type="entry name" value="NusG, N-terminal domain"/>
    <property type="match status" value="1"/>
</dbReference>
<dbReference type="SUPFAM" id="SSF50104">
    <property type="entry name" value="Translation proteins SH3-like domain"/>
    <property type="match status" value="1"/>
</dbReference>
<evidence type="ECO:0000256" key="1">
    <source>
        <dbReference type="ARBA" id="ARBA00022472"/>
    </source>
</evidence>
<comment type="function">
    <text evidence="5 7">Participates in transcription elongation, termination and antitermination.</text>
</comment>
<dbReference type="PANTHER" id="PTHR30265">
    <property type="entry name" value="RHO-INTERACTING TRANSCRIPTION TERMINATION FACTOR NUSG"/>
    <property type="match status" value="1"/>
</dbReference>
<dbReference type="HAMAP" id="MF_00948">
    <property type="entry name" value="NusG"/>
    <property type="match status" value="1"/>
</dbReference>
<evidence type="ECO:0000259" key="8">
    <source>
        <dbReference type="SMART" id="SM00738"/>
    </source>
</evidence>
<evidence type="ECO:0000256" key="7">
    <source>
        <dbReference type="RuleBase" id="RU000538"/>
    </source>
</evidence>
<proteinExistence type="inferred from homology"/>
<dbReference type="CDD" id="cd06091">
    <property type="entry name" value="KOW_NusG"/>
    <property type="match status" value="1"/>
</dbReference>
<dbReference type="GO" id="GO:0005829">
    <property type="term" value="C:cytosol"/>
    <property type="evidence" value="ECO:0007669"/>
    <property type="project" value="UniProtKB-ARBA"/>
</dbReference>
<evidence type="ECO:0000256" key="4">
    <source>
        <dbReference type="ARBA" id="ARBA00023163"/>
    </source>
</evidence>
<comment type="similarity">
    <text evidence="5 7">Belongs to the NusG family.</text>
</comment>
<dbReference type="InterPro" id="IPR005824">
    <property type="entry name" value="KOW"/>
</dbReference>
<dbReference type="GO" id="GO:0032784">
    <property type="term" value="P:regulation of DNA-templated transcription elongation"/>
    <property type="evidence" value="ECO:0007669"/>
    <property type="project" value="InterPro"/>
</dbReference>
<reference evidence="11" key="1">
    <citation type="submission" date="2017-09" db="EMBL/GenBank/DDBJ databases">
        <title>Depth-based differentiation of microbial function through sediment-hosted aquifers and enrichment of novel symbionts in the deep terrestrial subsurface.</title>
        <authorList>
            <person name="Probst A.J."/>
            <person name="Ladd B."/>
            <person name="Jarett J.K."/>
            <person name="Geller-Mcgrath D.E."/>
            <person name="Sieber C.M.K."/>
            <person name="Emerson J.B."/>
            <person name="Anantharaman K."/>
            <person name="Thomas B.C."/>
            <person name="Malmstrom R."/>
            <person name="Stieglmeier M."/>
            <person name="Klingl A."/>
            <person name="Woyke T."/>
            <person name="Ryan C.M."/>
            <person name="Banfield J.F."/>
        </authorList>
    </citation>
    <scope>NUCLEOTIDE SEQUENCE [LARGE SCALE GENOMIC DNA]</scope>
</reference>
<dbReference type="PANTHER" id="PTHR30265:SF2">
    <property type="entry name" value="TRANSCRIPTION TERMINATION_ANTITERMINATION PROTEIN NUSG"/>
    <property type="match status" value="1"/>
</dbReference>
<dbReference type="InterPro" id="IPR001062">
    <property type="entry name" value="Transcrpt_antiterm_NusG"/>
</dbReference>
<dbReference type="InterPro" id="IPR006645">
    <property type="entry name" value="NGN-like_dom"/>
</dbReference>
<dbReference type="InterPro" id="IPR015869">
    <property type="entry name" value="Transcrpt_antiterm_NusG_bac_CS"/>
</dbReference>
<dbReference type="EMBL" id="PEVC01000056">
    <property type="protein sequence ID" value="PIV00344.1"/>
    <property type="molecule type" value="Genomic_DNA"/>
</dbReference>
<dbReference type="InterPro" id="IPR036735">
    <property type="entry name" value="NGN_dom_sf"/>
</dbReference>
<evidence type="ECO:0000313" key="10">
    <source>
        <dbReference type="EMBL" id="PIV00344.1"/>
    </source>
</evidence>
<keyword evidence="3 5" id="KW-0805">Transcription regulation</keyword>
<dbReference type="InterPro" id="IPR047050">
    <property type="entry name" value="NGN"/>
</dbReference>
<dbReference type="AlphaFoldDB" id="A0A2M7BB64"/>
<dbReference type="NCBIfam" id="TIGR00922">
    <property type="entry name" value="nusG"/>
    <property type="match status" value="1"/>
</dbReference>
<dbReference type="GO" id="GO:0006353">
    <property type="term" value="P:DNA-templated transcription termination"/>
    <property type="evidence" value="ECO:0007669"/>
    <property type="project" value="UniProtKB-UniRule"/>
</dbReference>
<keyword evidence="1 5" id="KW-0806">Transcription termination</keyword>
<dbReference type="SMART" id="SM00739">
    <property type="entry name" value="KOW"/>
    <property type="match status" value="1"/>
</dbReference>
<feature type="domain" description="NusG-like N-terminal" evidence="8">
    <location>
        <begin position="37"/>
        <end position="145"/>
    </location>
</feature>
<dbReference type="InterPro" id="IPR014722">
    <property type="entry name" value="Rib_uL2_dom2"/>
</dbReference>
<gene>
    <name evidence="5" type="primary">nusG</name>
    <name evidence="10" type="ORF">COS54_03260</name>
</gene>
<evidence type="ECO:0000256" key="2">
    <source>
        <dbReference type="ARBA" id="ARBA00022814"/>
    </source>
</evidence>
<dbReference type="GO" id="GO:0006354">
    <property type="term" value="P:DNA-templated transcription elongation"/>
    <property type="evidence" value="ECO:0007669"/>
    <property type="project" value="UniProtKB-UniRule"/>
</dbReference>
<name>A0A2M7BB64_9BACT</name>
<evidence type="ECO:0000313" key="11">
    <source>
        <dbReference type="Proteomes" id="UP000229631"/>
    </source>
</evidence>